<dbReference type="AlphaFoldDB" id="A0A5C6D6V5"/>
<dbReference type="Proteomes" id="UP000319143">
    <property type="component" value="Unassembled WGS sequence"/>
</dbReference>
<evidence type="ECO:0000313" key="1">
    <source>
        <dbReference type="EMBL" id="TWU31805.1"/>
    </source>
</evidence>
<reference evidence="1 2" key="1">
    <citation type="submission" date="2019-02" db="EMBL/GenBank/DDBJ databases">
        <title>Deep-cultivation of Planctomycetes and their phenomic and genomic characterization uncovers novel biology.</title>
        <authorList>
            <person name="Wiegand S."/>
            <person name="Jogler M."/>
            <person name="Boedeker C."/>
            <person name="Pinto D."/>
            <person name="Vollmers J."/>
            <person name="Rivas-Marin E."/>
            <person name="Kohn T."/>
            <person name="Peeters S.H."/>
            <person name="Heuer A."/>
            <person name="Rast P."/>
            <person name="Oberbeckmann S."/>
            <person name="Bunk B."/>
            <person name="Jeske O."/>
            <person name="Meyerdierks A."/>
            <person name="Storesund J.E."/>
            <person name="Kallscheuer N."/>
            <person name="Luecker S."/>
            <person name="Lage O.M."/>
            <person name="Pohl T."/>
            <person name="Merkel B.J."/>
            <person name="Hornburger P."/>
            <person name="Mueller R.-W."/>
            <person name="Bruemmer F."/>
            <person name="Labrenz M."/>
            <person name="Spormann A.M."/>
            <person name="Op Den Camp H."/>
            <person name="Overmann J."/>
            <person name="Amann R."/>
            <person name="Jetten M.S.M."/>
            <person name="Mascher T."/>
            <person name="Medema M.H."/>
            <person name="Devos D.P."/>
            <person name="Kaster A.-K."/>
            <person name="Ovreas L."/>
            <person name="Rohde M."/>
            <person name="Galperin M.Y."/>
            <person name="Jogler C."/>
        </authorList>
    </citation>
    <scope>NUCLEOTIDE SEQUENCE [LARGE SCALE GENOMIC DNA]</scope>
    <source>
        <strain evidence="1 2">Poly41</strain>
    </source>
</reference>
<sequence>MTNPRAIRSLIDRDAAPYRGNGRKVLAHVTGVAMPHAPKEQLDRVQANLLDNRQVRLAVLIGIQLP</sequence>
<name>A0A5C6D6V5_9BACT</name>
<protein>
    <submittedName>
        <fullName evidence="1">Uncharacterized protein</fullName>
    </submittedName>
</protein>
<organism evidence="1 2">
    <name type="scientific">Novipirellula artificiosorum</name>
    <dbReference type="NCBI Taxonomy" id="2528016"/>
    <lineage>
        <taxon>Bacteria</taxon>
        <taxon>Pseudomonadati</taxon>
        <taxon>Planctomycetota</taxon>
        <taxon>Planctomycetia</taxon>
        <taxon>Pirellulales</taxon>
        <taxon>Pirellulaceae</taxon>
        <taxon>Novipirellula</taxon>
    </lineage>
</organism>
<keyword evidence="2" id="KW-1185">Reference proteome</keyword>
<proteinExistence type="predicted"/>
<evidence type="ECO:0000313" key="2">
    <source>
        <dbReference type="Proteomes" id="UP000319143"/>
    </source>
</evidence>
<gene>
    <name evidence="1" type="ORF">Poly41_60400</name>
</gene>
<comment type="caution">
    <text evidence="1">The sequence shown here is derived from an EMBL/GenBank/DDBJ whole genome shotgun (WGS) entry which is preliminary data.</text>
</comment>
<dbReference type="EMBL" id="SJPV01000015">
    <property type="protein sequence ID" value="TWU31805.1"/>
    <property type="molecule type" value="Genomic_DNA"/>
</dbReference>
<accession>A0A5C6D6V5</accession>